<sequence>MPSLLVPSPIATTAMLLGVANHLYLNKYEPVRTTVIRTALVLLLEPAIQLFVLHRVTSIDISTSSIMLAYLVFFSSLVTSIILYRVSPFHPLAKVPGPMIFKITKFWRMLICWRGQQHFVLKDLHHQYGPIVRTGPNDISITDLASVKAVLGTDGLPKGPAYLRLKTVGSPPALIGATGQDHTDRRRVWSRGFTSESLREYQPIITTKGDELSESLSARAGSELDLTYWLNLFTFDFMSEMMFGYKTEMVKKGRDDTGLMGLIQTGARFVETIGHVTWLTYLSTYLPSSSKNLREIGGSWGQRRVEMGSKTKDLWYHLTDEEGHEKVKPNPAYVRPDSVTAIIAGSDTTSTAMANFFWCIMAHPKVYERVCDEVSKEYPPGTDPLRDTSRHGNMTFMKACLNESLRVFPPVLTNCTRVVPKGSGGRVISGHFIAEGTQVQIPPIGVHYNPENFSPSPESFIPERWIPKEADAVFKGQPVKMKMDAFVPFSYGPANCIGKHLAILEMMMVLTMLIQRFQFEFVPGFQWKEWPGRKVDAFATRNAPLKVVIKPRA</sequence>
<comment type="similarity">
    <text evidence="3">Belongs to the cytochrome P450 family.</text>
</comment>
<organism evidence="9 10">
    <name type="scientific">Marasmius tenuissimus</name>
    <dbReference type="NCBI Taxonomy" id="585030"/>
    <lineage>
        <taxon>Eukaryota</taxon>
        <taxon>Fungi</taxon>
        <taxon>Dikarya</taxon>
        <taxon>Basidiomycota</taxon>
        <taxon>Agaricomycotina</taxon>
        <taxon>Agaricomycetes</taxon>
        <taxon>Agaricomycetidae</taxon>
        <taxon>Agaricales</taxon>
        <taxon>Marasmiineae</taxon>
        <taxon>Marasmiaceae</taxon>
        <taxon>Marasmius</taxon>
    </lineage>
</organism>
<keyword evidence="8" id="KW-1133">Transmembrane helix</keyword>
<evidence type="ECO:0000256" key="8">
    <source>
        <dbReference type="SAM" id="Phobius"/>
    </source>
</evidence>
<gene>
    <name evidence="9" type="ORF">AAF712_012949</name>
</gene>
<keyword evidence="6" id="KW-0408">Iron</keyword>
<keyword evidence="4" id="KW-0479">Metal-binding</keyword>
<evidence type="ECO:0000313" key="9">
    <source>
        <dbReference type="EMBL" id="KAL0060263.1"/>
    </source>
</evidence>
<protein>
    <recommendedName>
        <fullName evidence="11">Cytochrome P450</fullName>
    </recommendedName>
</protein>
<keyword evidence="8" id="KW-0472">Membrane</keyword>
<accession>A0ABR2ZG06</accession>
<feature type="transmembrane region" description="Helical" evidence="8">
    <location>
        <begin position="6"/>
        <end position="25"/>
    </location>
</feature>
<evidence type="ECO:0000256" key="1">
    <source>
        <dbReference type="ARBA" id="ARBA00001971"/>
    </source>
</evidence>
<dbReference type="InterPro" id="IPR036396">
    <property type="entry name" value="Cyt_P450_sf"/>
</dbReference>
<dbReference type="InterPro" id="IPR001128">
    <property type="entry name" value="Cyt_P450"/>
</dbReference>
<evidence type="ECO:0000256" key="3">
    <source>
        <dbReference type="ARBA" id="ARBA00010617"/>
    </source>
</evidence>
<dbReference type="SUPFAM" id="SSF48264">
    <property type="entry name" value="Cytochrome P450"/>
    <property type="match status" value="1"/>
</dbReference>
<evidence type="ECO:0000256" key="4">
    <source>
        <dbReference type="ARBA" id="ARBA00022723"/>
    </source>
</evidence>
<comment type="pathway">
    <text evidence="2">Secondary metabolite biosynthesis.</text>
</comment>
<evidence type="ECO:0000256" key="2">
    <source>
        <dbReference type="ARBA" id="ARBA00005179"/>
    </source>
</evidence>
<comment type="cofactor">
    <cofactor evidence="1">
        <name>heme</name>
        <dbReference type="ChEBI" id="CHEBI:30413"/>
    </cofactor>
</comment>
<evidence type="ECO:0000256" key="5">
    <source>
        <dbReference type="ARBA" id="ARBA00023002"/>
    </source>
</evidence>
<dbReference type="Proteomes" id="UP001437256">
    <property type="component" value="Unassembled WGS sequence"/>
</dbReference>
<dbReference type="InterPro" id="IPR050121">
    <property type="entry name" value="Cytochrome_P450_monoxygenase"/>
</dbReference>
<dbReference type="EMBL" id="JBBXMP010000184">
    <property type="protein sequence ID" value="KAL0060263.1"/>
    <property type="molecule type" value="Genomic_DNA"/>
</dbReference>
<dbReference type="Pfam" id="PF00067">
    <property type="entry name" value="p450"/>
    <property type="match status" value="1"/>
</dbReference>
<dbReference type="PRINTS" id="PR00463">
    <property type="entry name" value="EP450I"/>
</dbReference>
<keyword evidence="10" id="KW-1185">Reference proteome</keyword>
<evidence type="ECO:0000256" key="7">
    <source>
        <dbReference type="ARBA" id="ARBA00023033"/>
    </source>
</evidence>
<keyword evidence="8" id="KW-0812">Transmembrane</keyword>
<evidence type="ECO:0000313" key="10">
    <source>
        <dbReference type="Proteomes" id="UP001437256"/>
    </source>
</evidence>
<keyword evidence="7" id="KW-0503">Monooxygenase</keyword>
<keyword evidence="5" id="KW-0560">Oxidoreductase</keyword>
<comment type="caution">
    <text evidence="9">The sequence shown here is derived from an EMBL/GenBank/DDBJ whole genome shotgun (WGS) entry which is preliminary data.</text>
</comment>
<dbReference type="PRINTS" id="PR00385">
    <property type="entry name" value="P450"/>
</dbReference>
<evidence type="ECO:0000256" key="6">
    <source>
        <dbReference type="ARBA" id="ARBA00023004"/>
    </source>
</evidence>
<dbReference type="PANTHER" id="PTHR24305:SF187">
    <property type="entry name" value="P450, PUTATIVE (EUROFUNG)-RELATED"/>
    <property type="match status" value="1"/>
</dbReference>
<name>A0ABR2ZG06_9AGAR</name>
<evidence type="ECO:0008006" key="11">
    <source>
        <dbReference type="Google" id="ProtNLM"/>
    </source>
</evidence>
<feature type="transmembrane region" description="Helical" evidence="8">
    <location>
        <begin position="65"/>
        <end position="84"/>
    </location>
</feature>
<proteinExistence type="inferred from homology"/>
<dbReference type="InterPro" id="IPR002401">
    <property type="entry name" value="Cyt_P450_E_grp-I"/>
</dbReference>
<reference evidence="9 10" key="1">
    <citation type="submission" date="2024-05" db="EMBL/GenBank/DDBJ databases">
        <title>A draft genome resource for the thread blight pathogen Marasmius tenuissimus strain MS-2.</title>
        <authorList>
            <person name="Yulfo-Soto G.E."/>
            <person name="Baruah I.K."/>
            <person name="Amoako-Attah I."/>
            <person name="Bukari Y."/>
            <person name="Meinhardt L.W."/>
            <person name="Bailey B.A."/>
            <person name="Cohen S.P."/>
        </authorList>
    </citation>
    <scope>NUCLEOTIDE SEQUENCE [LARGE SCALE GENOMIC DNA]</scope>
    <source>
        <strain evidence="9 10">MS-2</strain>
    </source>
</reference>
<dbReference type="Gene3D" id="1.10.630.10">
    <property type="entry name" value="Cytochrome P450"/>
    <property type="match status" value="1"/>
</dbReference>
<dbReference type="PANTHER" id="PTHR24305">
    <property type="entry name" value="CYTOCHROME P450"/>
    <property type="match status" value="1"/>
</dbReference>